<reference evidence="2 3" key="2">
    <citation type="submission" date="2024-05" db="EMBL/GenBank/DDBJ databases">
        <authorList>
            <person name="Chen Y."/>
            <person name="Shah S."/>
            <person name="Dougan E. K."/>
            <person name="Thang M."/>
            <person name="Chan C."/>
        </authorList>
    </citation>
    <scope>NUCLEOTIDE SEQUENCE [LARGE SCALE GENOMIC DNA]</scope>
</reference>
<evidence type="ECO:0000313" key="1">
    <source>
        <dbReference type="EMBL" id="CAI4012194.1"/>
    </source>
</evidence>
<reference evidence="1" key="1">
    <citation type="submission" date="2022-10" db="EMBL/GenBank/DDBJ databases">
        <authorList>
            <person name="Chen Y."/>
            <person name="Dougan E. K."/>
            <person name="Chan C."/>
            <person name="Rhodes N."/>
            <person name="Thang M."/>
        </authorList>
    </citation>
    <scope>NUCLEOTIDE SEQUENCE</scope>
</reference>
<gene>
    <name evidence="1" type="ORF">C1SCF055_LOCUS37284</name>
</gene>
<dbReference type="OrthoDB" id="439283at2759"/>
<name>A0A9P1GJ47_9DINO</name>
<dbReference type="Proteomes" id="UP001152797">
    <property type="component" value="Unassembled WGS sequence"/>
</dbReference>
<comment type="caution">
    <text evidence="1">The sequence shown here is derived from an EMBL/GenBank/DDBJ whole genome shotgun (WGS) entry which is preliminary data.</text>
</comment>
<dbReference type="AlphaFoldDB" id="A0A9P1GJ47"/>
<dbReference type="EMBL" id="CAMXCT030005384">
    <property type="protein sequence ID" value="CAL4799506.1"/>
    <property type="molecule type" value="Genomic_DNA"/>
</dbReference>
<evidence type="ECO:0000313" key="3">
    <source>
        <dbReference type="Proteomes" id="UP001152797"/>
    </source>
</evidence>
<dbReference type="EMBL" id="CAMXCT020005384">
    <property type="protein sequence ID" value="CAL1165569.1"/>
    <property type="molecule type" value="Genomic_DNA"/>
</dbReference>
<evidence type="ECO:0000313" key="2">
    <source>
        <dbReference type="EMBL" id="CAL4799506.1"/>
    </source>
</evidence>
<feature type="non-terminal residue" evidence="1">
    <location>
        <position position="239"/>
    </location>
</feature>
<sequence length="239" mass="26182">VGTAFYRRPPRDRVTQQVKDLPVLLASDLARSTETGDGQQWSQSGLVRLEGHLVLDAAALTGPFSDKTCVFYSASVSHPRHDEIRQPPVAFSTKQTKFSLELQDAPGVRIGVTGDVSLFNMQTGQEEWQHAFTEAPKNWCSFVLNNLVSSTDASVHFKKCLDLGSDGVILDFRESALLLGSHVSCVGQVVKDANGRWSLRPWQPPAGQSKRWGAAGAMWSRKDCLAGSILISDNPDLYP</sequence>
<proteinExistence type="predicted"/>
<accession>A0A9P1GJ47</accession>
<protein>
    <submittedName>
        <fullName evidence="1">Uncharacterized protein</fullName>
    </submittedName>
</protein>
<organism evidence="1">
    <name type="scientific">Cladocopium goreaui</name>
    <dbReference type="NCBI Taxonomy" id="2562237"/>
    <lineage>
        <taxon>Eukaryota</taxon>
        <taxon>Sar</taxon>
        <taxon>Alveolata</taxon>
        <taxon>Dinophyceae</taxon>
        <taxon>Suessiales</taxon>
        <taxon>Symbiodiniaceae</taxon>
        <taxon>Cladocopium</taxon>
    </lineage>
</organism>
<dbReference type="EMBL" id="CAMXCT010005384">
    <property type="protein sequence ID" value="CAI4012194.1"/>
    <property type="molecule type" value="Genomic_DNA"/>
</dbReference>
<keyword evidence="3" id="KW-1185">Reference proteome</keyword>